<dbReference type="Proteomes" id="UP000031192">
    <property type="component" value="Unassembled WGS sequence"/>
</dbReference>
<organism evidence="1 2">
    <name type="scientific">Metarhizium guizhouense (strain ARSEF 977)</name>
    <dbReference type="NCBI Taxonomy" id="1276136"/>
    <lineage>
        <taxon>Eukaryota</taxon>
        <taxon>Fungi</taxon>
        <taxon>Dikarya</taxon>
        <taxon>Ascomycota</taxon>
        <taxon>Pezizomycotina</taxon>
        <taxon>Sordariomycetes</taxon>
        <taxon>Hypocreomycetidae</taxon>
        <taxon>Hypocreales</taxon>
        <taxon>Clavicipitaceae</taxon>
        <taxon>Metarhizium</taxon>
    </lineage>
</organism>
<sequence length="424" mass="47566">MAEQIASCVAPRCVLCTLQLQGDDDIFVASQANPAYQPAKYFACMVNCPHINGLAYGCHSACSQAGLPSLAACKVNCWDKDFSLSAGRSSDYQHHLMRNGTTMLDIAPSAIRTETNITKACKAQINTAHCIVYGQRILVYDPKVKPAADIIYFARGPLGVQNILFTCSADEVELETVRWNWWQDIPFSAGQSIYFDFDGLKIRNIHVNQEGNPKRPMWSAPSLRPSLVHFPLVQHSQPARFNRITVNDPEITGYSIAWNAARRALTMVAHASSSDLRCYDEFPERGTTWFYITLGSGEFLKDIWRRDCHSHPHRGVDLIIATSLDNVYVIGPHENPNRRYSYSRLAILRDGPNHLYIDDSVGFIRELAFDPEPGSPSNTWEDCKPVPISPNPGNNPNCWNISESFFYTSAPLDDFAWCQPMPVQ</sequence>
<evidence type="ECO:0000313" key="1">
    <source>
        <dbReference type="EMBL" id="KID85917.1"/>
    </source>
</evidence>
<comment type="caution">
    <text evidence="1">The sequence shown here is derived from an EMBL/GenBank/DDBJ whole genome shotgun (WGS) entry which is preliminary data.</text>
</comment>
<dbReference type="AlphaFoldDB" id="A0A0B4H1P3"/>
<gene>
    <name evidence="1" type="ORF">MGU_06834</name>
</gene>
<accession>A0A0B4H1P3</accession>
<protein>
    <submittedName>
        <fullName evidence="1">Uncharacterized protein</fullName>
    </submittedName>
</protein>
<dbReference type="HOGENOM" id="CLU_016575_2_0_1"/>
<evidence type="ECO:0000313" key="2">
    <source>
        <dbReference type="Proteomes" id="UP000031192"/>
    </source>
</evidence>
<dbReference type="OrthoDB" id="4879292at2759"/>
<reference evidence="1 2" key="1">
    <citation type="journal article" date="2014" name="Proc. Natl. Acad. Sci. U.S.A.">
        <title>Trajectory and genomic determinants of fungal-pathogen speciation and host adaptation.</title>
        <authorList>
            <person name="Hu X."/>
            <person name="Xiao G."/>
            <person name="Zheng P."/>
            <person name="Shang Y."/>
            <person name="Su Y."/>
            <person name="Zhang X."/>
            <person name="Liu X."/>
            <person name="Zhan S."/>
            <person name="St Leger R.J."/>
            <person name="Wang C."/>
        </authorList>
    </citation>
    <scope>NUCLEOTIDE SEQUENCE [LARGE SCALE GENOMIC DNA]</scope>
    <source>
        <strain evidence="1 2">ARSEF 977</strain>
    </source>
</reference>
<name>A0A0B4H1P3_METGA</name>
<dbReference type="EMBL" id="AZNH01000025">
    <property type="protein sequence ID" value="KID85917.1"/>
    <property type="molecule type" value="Genomic_DNA"/>
</dbReference>
<keyword evidence="2" id="KW-1185">Reference proteome</keyword>
<proteinExistence type="predicted"/>